<dbReference type="GO" id="GO:0000155">
    <property type="term" value="F:phosphorelay sensor kinase activity"/>
    <property type="evidence" value="ECO:0007669"/>
    <property type="project" value="InterPro"/>
</dbReference>
<feature type="coiled-coil region" evidence="6">
    <location>
        <begin position="213"/>
        <end position="308"/>
    </location>
</feature>
<keyword evidence="10" id="KW-1185">Reference proteome</keyword>
<protein>
    <recommendedName>
        <fullName evidence="2">histidine kinase</fullName>
        <ecNumber evidence="2">2.7.13.3</ecNumber>
    </recommendedName>
</protein>
<dbReference type="PANTHER" id="PTHR42878:SF15">
    <property type="entry name" value="BACTERIOPHYTOCHROME"/>
    <property type="match status" value="1"/>
</dbReference>
<feature type="domain" description="Histidine kinase" evidence="8">
    <location>
        <begin position="322"/>
        <end position="536"/>
    </location>
</feature>
<dbReference type="GO" id="GO:0000156">
    <property type="term" value="F:phosphorelay response regulator activity"/>
    <property type="evidence" value="ECO:0007669"/>
    <property type="project" value="TreeGrafter"/>
</dbReference>
<evidence type="ECO:0000256" key="4">
    <source>
        <dbReference type="ARBA" id="ARBA00022679"/>
    </source>
</evidence>
<dbReference type="GO" id="GO:0030295">
    <property type="term" value="F:protein kinase activator activity"/>
    <property type="evidence" value="ECO:0007669"/>
    <property type="project" value="TreeGrafter"/>
</dbReference>
<organism evidence="9 10">
    <name type="scientific">Thermoflexibacter ruber</name>
    <dbReference type="NCBI Taxonomy" id="1003"/>
    <lineage>
        <taxon>Bacteria</taxon>
        <taxon>Pseudomonadati</taxon>
        <taxon>Bacteroidota</taxon>
        <taxon>Cytophagia</taxon>
        <taxon>Cytophagales</taxon>
        <taxon>Thermoflexibacteraceae</taxon>
        <taxon>Thermoflexibacter</taxon>
    </lineage>
</organism>
<dbReference type="PRINTS" id="PR00344">
    <property type="entry name" value="BCTRLSENSOR"/>
</dbReference>
<keyword evidence="7" id="KW-0472">Membrane</keyword>
<dbReference type="CDD" id="cd00082">
    <property type="entry name" value="HisKA"/>
    <property type="match status" value="1"/>
</dbReference>
<evidence type="ECO:0000313" key="10">
    <source>
        <dbReference type="Proteomes" id="UP000199513"/>
    </source>
</evidence>
<dbReference type="SUPFAM" id="SSF55874">
    <property type="entry name" value="ATPase domain of HSP90 chaperone/DNA topoisomerase II/histidine kinase"/>
    <property type="match status" value="1"/>
</dbReference>
<dbReference type="InterPro" id="IPR050351">
    <property type="entry name" value="BphY/WalK/GraS-like"/>
</dbReference>
<dbReference type="PROSITE" id="PS50109">
    <property type="entry name" value="HIS_KIN"/>
    <property type="match status" value="1"/>
</dbReference>
<evidence type="ECO:0000256" key="6">
    <source>
        <dbReference type="SAM" id="Coils"/>
    </source>
</evidence>
<keyword evidence="3" id="KW-0597">Phosphoprotein</keyword>
<dbReference type="EMBL" id="FONY01000013">
    <property type="protein sequence ID" value="SFF02788.1"/>
    <property type="molecule type" value="Genomic_DNA"/>
</dbReference>
<dbReference type="EC" id="2.7.13.3" evidence="2"/>
<dbReference type="InterPro" id="IPR036890">
    <property type="entry name" value="HATPase_C_sf"/>
</dbReference>
<gene>
    <name evidence="9" type="ORF">SAMN04488541_101352</name>
</gene>
<dbReference type="InterPro" id="IPR005467">
    <property type="entry name" value="His_kinase_dom"/>
</dbReference>
<evidence type="ECO:0000313" key="9">
    <source>
        <dbReference type="EMBL" id="SFF02788.1"/>
    </source>
</evidence>
<evidence type="ECO:0000256" key="5">
    <source>
        <dbReference type="ARBA" id="ARBA00022777"/>
    </source>
</evidence>
<feature type="transmembrane region" description="Helical" evidence="7">
    <location>
        <begin position="182"/>
        <end position="202"/>
    </location>
</feature>
<keyword evidence="6" id="KW-0175">Coiled coil</keyword>
<dbReference type="InterPro" id="IPR003594">
    <property type="entry name" value="HATPase_dom"/>
</dbReference>
<dbReference type="Gene3D" id="1.10.287.130">
    <property type="match status" value="1"/>
</dbReference>
<sequence>MLKKHLLTIVVVLISALMLLCIGFVYYNNEVMKKNRLLQEEAELIKLNTDLIPAWVVNDLDLGIWAYYITEDTSVLHLYYSGISLKSEIFDTLEVKLKEQNADLNPLYHLKASVEEYIDFSTSQKILIEQGNKEEFKKRFLEKRGIKVMKEITQFRNKTFELCENLKSKAQKEYENALQRTYFALIALFVVSMPTLAFTVFYTKKAFSFSEKLRQAERERRKMIEQQKEILELTVQQRTKEIAAQNEELIQQGEQIEIQRDLLYKQNQQLKEAQKEIQAKNEEIASQNQILEEEVVERTQELSKAYEELTEYNRQLEQYSFITAHNLRSPVARVLGLCNLLEMENVTFEEKLNIIKQIAANTQLLDEIVKDINHVFEIKRKSQLMLQVVGLEEIINKIRLLLEKEMEESQTEIITDFQQIEYLHTFVPYAESIFYNLIDNAIKFRHPLRKPLVQIGSEKVNQFTKISIQDNGVGIDLEQYKGKIFQLYKRFHLQVAGKGMGLFLVKTQIERLGGRIEVESVPEQGTKFEVYFPEKNL</sequence>
<reference evidence="9 10" key="1">
    <citation type="submission" date="2016-10" db="EMBL/GenBank/DDBJ databases">
        <authorList>
            <person name="de Groot N.N."/>
        </authorList>
    </citation>
    <scope>NUCLEOTIDE SEQUENCE [LARGE SCALE GENOMIC DNA]</scope>
    <source>
        <strain>GEY</strain>
        <strain evidence="10">DSM 9560</strain>
    </source>
</reference>
<dbReference type="Gene3D" id="3.30.565.10">
    <property type="entry name" value="Histidine kinase-like ATPase, C-terminal domain"/>
    <property type="match status" value="1"/>
</dbReference>
<keyword evidence="7" id="KW-0812">Transmembrane</keyword>
<keyword evidence="4" id="KW-0808">Transferase</keyword>
<evidence type="ECO:0000256" key="7">
    <source>
        <dbReference type="SAM" id="Phobius"/>
    </source>
</evidence>
<keyword evidence="7" id="KW-1133">Transmembrane helix</keyword>
<proteinExistence type="predicted"/>
<evidence type="ECO:0000259" key="8">
    <source>
        <dbReference type="PROSITE" id="PS50109"/>
    </source>
</evidence>
<dbReference type="PANTHER" id="PTHR42878">
    <property type="entry name" value="TWO-COMPONENT HISTIDINE KINASE"/>
    <property type="match status" value="1"/>
</dbReference>
<accession>A0A1I2FDG0</accession>
<keyword evidence="5 9" id="KW-0418">Kinase</keyword>
<evidence type="ECO:0000256" key="3">
    <source>
        <dbReference type="ARBA" id="ARBA00022553"/>
    </source>
</evidence>
<dbReference type="Pfam" id="PF02518">
    <property type="entry name" value="HATPase_c"/>
    <property type="match status" value="1"/>
</dbReference>
<name>A0A1I2FDG0_9BACT</name>
<dbReference type="STRING" id="1003.SAMN04488541_101352"/>
<dbReference type="GO" id="GO:0007234">
    <property type="term" value="P:osmosensory signaling via phosphorelay pathway"/>
    <property type="evidence" value="ECO:0007669"/>
    <property type="project" value="TreeGrafter"/>
</dbReference>
<dbReference type="SUPFAM" id="SSF47384">
    <property type="entry name" value="Homodimeric domain of signal transducing histidine kinase"/>
    <property type="match status" value="1"/>
</dbReference>
<dbReference type="RefSeq" id="WP_177217309.1">
    <property type="nucleotide sequence ID" value="NZ_FONY01000013.1"/>
</dbReference>
<dbReference type="InterPro" id="IPR004358">
    <property type="entry name" value="Sig_transdc_His_kin-like_C"/>
</dbReference>
<comment type="catalytic activity">
    <reaction evidence="1">
        <text>ATP + protein L-histidine = ADP + protein N-phospho-L-histidine.</text>
        <dbReference type="EC" id="2.7.13.3"/>
    </reaction>
</comment>
<dbReference type="AlphaFoldDB" id="A0A1I2FDG0"/>
<evidence type="ECO:0000256" key="1">
    <source>
        <dbReference type="ARBA" id="ARBA00000085"/>
    </source>
</evidence>
<feature type="transmembrane region" description="Helical" evidence="7">
    <location>
        <begin position="6"/>
        <end position="27"/>
    </location>
</feature>
<dbReference type="InterPro" id="IPR003661">
    <property type="entry name" value="HisK_dim/P_dom"/>
</dbReference>
<dbReference type="Proteomes" id="UP000199513">
    <property type="component" value="Unassembled WGS sequence"/>
</dbReference>
<evidence type="ECO:0000256" key="2">
    <source>
        <dbReference type="ARBA" id="ARBA00012438"/>
    </source>
</evidence>
<dbReference type="InterPro" id="IPR036097">
    <property type="entry name" value="HisK_dim/P_sf"/>
</dbReference>
<dbReference type="SMART" id="SM00387">
    <property type="entry name" value="HATPase_c"/>
    <property type="match status" value="1"/>
</dbReference>